<dbReference type="FunFam" id="3.40.50.300:FF:001328">
    <property type="entry name" value="Dynein heavy chain 6, axonemal"/>
    <property type="match status" value="1"/>
</dbReference>
<dbReference type="Pfam" id="PF17852">
    <property type="entry name" value="Dynein_AAA_lid"/>
    <property type="match status" value="1"/>
</dbReference>
<dbReference type="FunFam" id="1.10.287.2620:FF:000002">
    <property type="entry name" value="Dynein heavy chain 2, axonemal"/>
    <property type="match status" value="1"/>
</dbReference>
<dbReference type="InterPro" id="IPR026983">
    <property type="entry name" value="DHC"/>
</dbReference>
<comment type="similarity">
    <text evidence="2">Belongs to the dynein heavy chain family.</text>
</comment>
<evidence type="ECO:0000313" key="26">
    <source>
        <dbReference type="Proteomes" id="UP000694412"/>
    </source>
</evidence>
<evidence type="ECO:0000259" key="21">
    <source>
        <dbReference type="Pfam" id="PF17852"/>
    </source>
</evidence>
<dbReference type="FunFam" id="3.40.50.300:FF:000044">
    <property type="entry name" value="Dynein heavy chain 5, axonemal"/>
    <property type="match status" value="1"/>
</dbReference>
<dbReference type="FunFam" id="1.20.920.20:FF:000006">
    <property type="entry name" value="Dynein, axonemal, heavy chain 6"/>
    <property type="match status" value="1"/>
</dbReference>
<evidence type="ECO:0000259" key="23">
    <source>
        <dbReference type="Pfam" id="PF18198"/>
    </source>
</evidence>
<evidence type="ECO:0000256" key="3">
    <source>
        <dbReference type="ARBA" id="ARBA00022490"/>
    </source>
</evidence>
<keyword evidence="12" id="KW-0206">Cytoskeleton</keyword>
<sequence length="3953" mass="448775">RTYLSLLNQADLEQHTPKVTTFKMPENTVSLLDAQVIGPTSEHLIESDFPEQSFKPKVQIAFETLPGKCPRTIEIERKRKLYLSLDINQLLDSEGIDSNQLTPRHHDPGSVPDVVGKEYPIYLPLKIFDDEEYDCRTPEEWISLGLEPGSHERKPVPGKALLPTDDVLGHEDPKSQKLTYEWIDVGVLDYDKETKLYLVHKLNKNGLVRDEEGRPVLHGGATPGRAPLLPCQYWVPRVYLQFLAEDPRVFAQRIISANNLRKKTQMLLLYHLYVDCMPTDGLNSISETSMEKMKLWALHTPNVNKNRVLDCMGCLEKEVKLDFQRAMNRMIFDRAVTSKPQMFSYVTLPDKEERKVPEKGLICIPDYPYDKQREAFSFISLLTRPEVIHLLAQVQDECNKVVSMTLFNTSLAEHISLEEFDDIQTQTFTQVQDFLKDTWIDNLRTAVKTSLRDAGIGWYNLERSSWDVYQMSKLHQLMKRIQFIMQDSVRFLVQKSLIRFVQLLLDACHGVLNCSEDMEWGDDLINSPYRPRRNPTFVIDLVLDDSGAHFSPPEESFKESLLSLLDKGILATHGIPQLEKYVVENVPISGTPCLDSVDLHELEVEERRAVLQSAIEKALIPLRAYAKKYEKFLELNNNDIQYFLKDYQEQCPSALEVTDIVNNYLSEKEDLDNSLPISVIIGPFTVRVGVVKQNLIKKYETLATSMLDLLAENLHSKVESICGVYDAVSSRIHEKPNNIEELTELREWMKGVPDQLAVQEDLISEVMEDYKVLEEFLYNLTDGDFNDKWTASYWPLKIAMQTEAIQLQHMKDEKKFREIQVTDHNVFEEKLEDMQLTVGEFSVQVDVKQAHTFANEARLVEKQLKELQSLAVMYNNREKIFGMPITNYKKLTRMVKDFQPYCDLWTTVSDWLNWCNSWMDGPLTEIEAEQLEKNVNESFKTMQKCVRQFKNSPACQGVATEFRDKIEEFKLYVPLIQGLNNPGMGSRHWKMLSEEINMDIEPDPDLTLRRCLDMELQDHIETITKIAEIAGKEYAIESALDKMESEWSSVLFAVSPYKDTGTFILKDTDEASQLLDDHIVMTQSMSFSPFKKHFEERMNTWENKLKMTQDVLDEWLNCQCSWLYLEPIFSSEDIKRQLPEESERFDVVDKDWRIVMKKANENPEVMSLCPDPALLESLKKCNKLLELVQKGLSEYLETKRGAFPRFYFLSDDELLEILSQTKDPTAVQPHLRKCFENIARLQFQEDLQITHMYSSEGEEVELSAAIYPTENVEEWLLEVEKSMKASVRDNIERSVGVYPETPRTTWVLQWPGQVTIVGCQIFWTKEVSEALESGDLSSRLFPQLSAQLADLVAVVRGQLSKMQRAVMSALIVIEVHAKDVAAKLIEENVASVNDFEWISQLRSYWTEGDLYIRAVNAEFLYGYEYLGNTGRLVITPLTDRCYLTLTGALHLKFGGAPAGPAGTGKTETTKELGKALAVQTVVFNCSDQLDFMAMGKFFKGLASSGAWACFDEFNRIDMEVLSVVAQQITTIQKAQQKRVSHFMFEGKEIPLVPSCAVFITMNPGYAGRTELPENLKALFRPVAMMVPDYSMIAEISLYSFGFNEAKVLAKKITTTFKLLSEQLSSQDHYDFGMRAVKTVISTAGNLKKENPTMDEDLICLRAIRDANIPKFLQDDLKLFRGIVSDLFPKIKEQPVDYGILEEAIRKTCINKSLKDVDGFVTKCIQLYETTVVRHGLMLVGPAGSGKTKCYEVLAAAMTSLQGQPAASGGNYEPVSYSVLNPKSITMGQLYGEFNLLTHEWTDGILSSLIRQGAMATDNIKKWYMFDGPVDALWIENMNTVLDDNKKLCLSSGEIIKMTESMTMMFEVQDLAVASPATVSRCGMVYLEPSILGLEPFTECWLQKLPDIMKRFSKQLTSLFSRFLKEAIGFVRESGEEIIASTDGNLTRSLLVLLECLFQPYVPTEGVRKIPKENLAHLGELIEPWFIFALIWSVGATGDSQGRVNFNLWLREKMAKEKLLFPEEGLVYDYKLTAGFTSAEDDLDEEVVWEKWLDPTAKFTMVPDTNYCDIIVPTVNTVRMAHLLELLLINCKPVLCIGPTGTGKTLTITDKLLKSLPLKFISHFLTFSAQTSANQTQDLIDSKLEKRRKGVFGPAVGRYFIFFIDDLNMPTLETYGAQPPIELLRQWMDHKGWYDRKLIGTFKKLVDINFVCAMGPPGGGRNAVTPRFTRHFNYLSFTEMDDDSKKTIFSNILGSWMGKYTGADAVKDLNKPLVDATIYVYLTITSQLLPTPTKSHYTFNLRDLSKVFQGMLMAQPSDIKVSPAISTMMPLRTETFQLTLQIIVRQFIGCDFTGFSSFGQYECFQIELSRITVMMKAGLQSIPKTFLFVDTQIKSEFFLRISNLLNSGDIPNIYRRVRSNIHMVLCMSPIGEVFRARLRQFPSLVNCCTIDWFNEWPAEALQCVAFSFLHENPHLGASTDTVDGMVRMCVEIHQSVAKKCLVYLAELGRHNYVTPKSYLDFLNIFCSLIGKKKEELKTAKNRMEGGLDKLLQTADDVAVMQEELESARPLLAQAAKDTEATMEQLQVDTAVAEETRTAVQAEEEKANEKAQKAQAIADDAQKDLAEALPALDAALASLRNLKKNDVTEVRAMQRPPPGVKMVIEAVCIMKEIKPKKVAGEKLGTKVDDYWEPGRGLLQDPGKFLDSLFKYDKDNIPDAVIKAIQPYIDSKDFQPAAIAKVSKACTSICQWVRAMHKYHFVAKVVEPKRQALREAEEDLRATQEVLDEAKQRLQEVENGIAALQAKYNGCIAKKEELEMKCEQCQQRLGRAATLINSLADEKVRWKDTVENLDYKINNIAGDVLLAAGFVAYLGPFTGQYRVALCNEWLSKFSENNIPHTEEPNLISTLGDPVEIRSWQVAGLPNDMLSVENGVITRFSQRWTHYIDPQRQANKWIKNLVRSTGLEVAKMSDRDFLSSLEKAITYGKPFLLENVGEELDPALEPILLKQTYKQQGRTVLKLGDTVIPYNEDFKLYITTNLSNPHYSPEISTKVTLINFTISPSGLEDQLLGQVVAEERPDLEEARNQLILSNAEMQQELKEIEDQILHRLSTSEGNPVDDLELISALEASKIKAGEIQTKVKAAEQTEVDINTTRLQYAPVAVRAQILYFCVSDLSSVDPMYQYSLEWFLNIFLMGISNSEKAGVCQKWSLPIPLFTPCSWLRSWGPEDHGLVLSCSQDEWRYLLSGGTVKEVQENPAPDWLNERAWGDILALSNLKNFSGFAGDFAANLESFRAIFDSQKPHRQPLPGKWDTELDAFQKLLVLRCLRGDKITNAMQDFVALNLDRHFIEPQTTDLSVVFKESSSTIPLVFVLSPGTDPAADLYKFAAEMRFSEKLSAISLGQGQGPRAEAMMCSAMKKGNWVFFQNCHLAPSWMPSLERLIECIDPNEVHQNFRLWLTSLPSNHFPVSILQNSSKMTIEPPRGVKANLLKSYISFSDNFLNSCPKVTEFKSLLLSLCFFHGNMLERRKFGPLGFNIPYEFTDGDLRICISQLNMFLSEYKEVPYKVLKYTAGEINYGGRVTDDWDRRCMMNILEDFYKPEVLTPEFAYSESGVYRQISTSSGLDGYLQYIRSLPLNDSPELFGLHDNANITFAQKETFALLGAILQLQPKTVASGGCTREEVDVSSPPLSQHPWLEVVCKYPLLYEESMNTVLVQEVIRYNNLLEVIAQSLKDLLKALKGLVVMSSQLELMADSLYNNSVPTMWNAKAYPSLKPLASWVNDLVQRVEFLQKWISHGIPPVFWISGFFFPQAFLTGTLQNFARRSVISIDNISFGFEVMKESPSELSCPPSDGCYIYGLFLEGARWDPSAFQLAESRPKELYSEMAVIWLLPVANRKPPAAGVYLCPIYKTLTRAGTLSTTGHSTNYVIAVEIPTDKPEKHWIKRGTALICALDF</sequence>
<keyword evidence="8" id="KW-0243">Dynein</keyword>
<dbReference type="Gene3D" id="1.10.8.710">
    <property type="match status" value="1"/>
</dbReference>
<feature type="domain" description="Dynein heavy chain AAA lid" evidence="23">
    <location>
        <begin position="3508"/>
        <end position="3647"/>
    </location>
</feature>
<dbReference type="Pfam" id="PF12775">
    <property type="entry name" value="AAA_7"/>
    <property type="match status" value="1"/>
</dbReference>
<dbReference type="PANTHER" id="PTHR22878:SF73">
    <property type="entry name" value="DYNEIN AXONEMAL HEAVY CHAIN 1"/>
    <property type="match status" value="1"/>
</dbReference>
<dbReference type="InterPro" id="IPR027417">
    <property type="entry name" value="P-loop_NTPase"/>
</dbReference>
<keyword evidence="26" id="KW-1185">Reference proteome</keyword>
<evidence type="ECO:0000259" key="24">
    <source>
        <dbReference type="Pfam" id="PF18199"/>
    </source>
</evidence>
<feature type="domain" description="Dynein heavy chain hydrolytic ATP-binding dynein motor region" evidence="17">
    <location>
        <begin position="1421"/>
        <end position="1747"/>
    </location>
</feature>
<evidence type="ECO:0000256" key="8">
    <source>
        <dbReference type="ARBA" id="ARBA00023017"/>
    </source>
</evidence>
<dbReference type="InterPro" id="IPR035699">
    <property type="entry name" value="AAA_6"/>
</dbReference>
<feature type="domain" description="Dynein heavy chain ATP-binding dynein motor region" evidence="20">
    <location>
        <begin position="2914"/>
        <end position="3135"/>
    </location>
</feature>
<dbReference type="FunFam" id="3.10.490.20:FF:000001">
    <property type="entry name" value="dynein heavy chain 7, axonemal"/>
    <property type="match status" value="1"/>
</dbReference>
<dbReference type="Gene3D" id="3.40.50.300">
    <property type="entry name" value="P-loop containing nucleotide triphosphate hydrolases"/>
    <property type="match status" value="6"/>
</dbReference>
<dbReference type="Pfam" id="PF03028">
    <property type="entry name" value="Dynein_heavy"/>
    <property type="match status" value="1"/>
</dbReference>
<keyword evidence="4" id="KW-0493">Microtubule</keyword>
<dbReference type="Pfam" id="PF12781">
    <property type="entry name" value="AAA_9"/>
    <property type="match status" value="1"/>
</dbReference>
<dbReference type="FunFam" id="3.40.50.300:FF:001145">
    <property type="entry name" value="Putative dynein heavy chain"/>
    <property type="match status" value="1"/>
</dbReference>
<protein>
    <submittedName>
        <fullName evidence="25">Dynein axonemal heavy chain 1</fullName>
    </submittedName>
</protein>
<evidence type="ECO:0000259" key="18">
    <source>
        <dbReference type="Pfam" id="PF12777"/>
    </source>
</evidence>
<dbReference type="Pfam" id="PF12774">
    <property type="entry name" value="AAA_6"/>
    <property type="match status" value="1"/>
</dbReference>
<dbReference type="Pfam" id="PF18198">
    <property type="entry name" value="AAA_lid_11"/>
    <property type="match status" value="1"/>
</dbReference>
<dbReference type="Pfam" id="PF18199">
    <property type="entry name" value="Dynein_C"/>
    <property type="match status" value="1"/>
</dbReference>
<dbReference type="InterPro" id="IPR041589">
    <property type="entry name" value="DNAH3_AAA_lid_1"/>
</dbReference>
<dbReference type="FunFam" id="3.40.50.300:FF:000362">
    <property type="entry name" value="Dynein, axonemal, heavy chain 6"/>
    <property type="match status" value="1"/>
</dbReference>
<evidence type="ECO:0000256" key="10">
    <source>
        <dbReference type="ARBA" id="ARBA00023069"/>
    </source>
</evidence>
<gene>
    <name evidence="25" type="primary">DNAH1</name>
</gene>
<feature type="domain" description="Dynein heavy chain C-terminal" evidence="24">
    <location>
        <begin position="3653"/>
        <end position="3949"/>
    </location>
</feature>
<reference evidence="25" key="2">
    <citation type="submission" date="2025-08" db="UniProtKB">
        <authorList>
            <consortium name="Ensembl"/>
        </authorList>
    </citation>
    <scope>IDENTIFICATION</scope>
</reference>
<dbReference type="Gene3D" id="1.20.920.20">
    <property type="match status" value="1"/>
</dbReference>
<dbReference type="Ensembl" id="ENSCJPT00005020486.1">
    <property type="protein sequence ID" value="ENSCJPP00005014383.1"/>
    <property type="gene ID" value="ENSCJPG00005010750.1"/>
</dbReference>
<dbReference type="InterPro" id="IPR042228">
    <property type="entry name" value="Dynein_linker_3"/>
</dbReference>
<dbReference type="PANTHER" id="PTHR22878">
    <property type="entry name" value="DYNEIN HEAVY CHAIN 6, AXONEMAL-LIKE-RELATED"/>
    <property type="match status" value="1"/>
</dbReference>
<evidence type="ECO:0000256" key="6">
    <source>
        <dbReference type="ARBA" id="ARBA00022741"/>
    </source>
</evidence>
<reference evidence="25" key="3">
    <citation type="submission" date="2025-09" db="UniProtKB">
        <authorList>
            <consortium name="Ensembl"/>
        </authorList>
    </citation>
    <scope>IDENTIFICATION</scope>
</reference>
<dbReference type="Gene3D" id="3.10.490.20">
    <property type="match status" value="1"/>
</dbReference>
<feature type="coiled-coil region" evidence="14">
    <location>
        <begin position="2770"/>
        <end position="2832"/>
    </location>
</feature>
<dbReference type="FunFam" id="1.10.8.720:FF:000001">
    <property type="entry name" value="dynein heavy chain 7, axonemal"/>
    <property type="match status" value="1"/>
</dbReference>
<dbReference type="GO" id="GO:0008569">
    <property type="term" value="F:minus-end-directed microtubule motor activity"/>
    <property type="evidence" value="ECO:0007669"/>
    <property type="project" value="InterPro"/>
</dbReference>
<keyword evidence="5" id="KW-0677">Repeat</keyword>
<dbReference type="Pfam" id="PF17857">
    <property type="entry name" value="AAA_lid_1"/>
    <property type="match status" value="1"/>
</dbReference>
<evidence type="ECO:0000256" key="1">
    <source>
        <dbReference type="ARBA" id="ARBA00004430"/>
    </source>
</evidence>
<dbReference type="InterPro" id="IPR024317">
    <property type="entry name" value="Dynein_heavy_chain_D4_dom"/>
</dbReference>
<evidence type="ECO:0000256" key="9">
    <source>
        <dbReference type="ARBA" id="ARBA00023054"/>
    </source>
</evidence>
<name>A0A8C2YBG4_COTJA</name>
<dbReference type="InterPro" id="IPR004273">
    <property type="entry name" value="Dynein_heavy_D6_P-loop"/>
</dbReference>
<dbReference type="Gene3D" id="1.20.58.1120">
    <property type="match status" value="1"/>
</dbReference>
<dbReference type="Gene3D" id="3.20.180.20">
    <property type="entry name" value="Dynein heavy chain, N-terminal domain 2"/>
    <property type="match status" value="1"/>
</dbReference>
<keyword evidence="7" id="KW-0067">ATP-binding</keyword>
<dbReference type="Pfam" id="PF12780">
    <property type="entry name" value="AAA_8"/>
    <property type="match status" value="1"/>
</dbReference>
<evidence type="ECO:0000259" key="16">
    <source>
        <dbReference type="Pfam" id="PF08393"/>
    </source>
</evidence>
<feature type="coiled-coil region" evidence="14">
    <location>
        <begin position="2574"/>
        <end position="2622"/>
    </location>
</feature>
<dbReference type="GO" id="GO:0003341">
    <property type="term" value="P:cilium movement"/>
    <property type="evidence" value="ECO:0007669"/>
    <property type="project" value="UniProtKB-ARBA"/>
</dbReference>
<accession>A0A8C2YBG4</accession>
<dbReference type="FunFam" id="3.20.180.20:FF:000003">
    <property type="entry name" value="Dynein heavy chain 12, axonemal"/>
    <property type="match status" value="1"/>
</dbReference>
<keyword evidence="9 14" id="KW-0175">Coiled coil</keyword>
<dbReference type="GO" id="GO:0030286">
    <property type="term" value="C:dynein complex"/>
    <property type="evidence" value="ECO:0007669"/>
    <property type="project" value="UniProtKB-KW"/>
</dbReference>
<dbReference type="Gene3D" id="1.20.920.30">
    <property type="match status" value="1"/>
</dbReference>
<proteinExistence type="inferred from homology"/>
<evidence type="ECO:0000256" key="12">
    <source>
        <dbReference type="ARBA" id="ARBA00023212"/>
    </source>
</evidence>
<dbReference type="InterPro" id="IPR042219">
    <property type="entry name" value="AAA_lid_11_sf"/>
</dbReference>
<dbReference type="Gene3D" id="1.10.8.1220">
    <property type="match status" value="1"/>
</dbReference>
<dbReference type="GeneTree" id="ENSGT00940000154791"/>
<dbReference type="Gene3D" id="6.10.140.1060">
    <property type="match status" value="1"/>
</dbReference>
<dbReference type="GO" id="GO:0005874">
    <property type="term" value="C:microtubule"/>
    <property type="evidence" value="ECO:0007669"/>
    <property type="project" value="UniProtKB-KW"/>
</dbReference>
<dbReference type="InterPro" id="IPR043160">
    <property type="entry name" value="Dynein_C_barrel"/>
</dbReference>
<evidence type="ECO:0000256" key="13">
    <source>
        <dbReference type="ARBA" id="ARBA00023273"/>
    </source>
</evidence>
<dbReference type="Pfam" id="PF12777">
    <property type="entry name" value="MT"/>
    <property type="match status" value="1"/>
</dbReference>
<feature type="domain" description="Dynein heavy chain AAA module D4" evidence="19">
    <location>
        <begin position="2414"/>
        <end position="2527"/>
    </location>
</feature>
<dbReference type="GO" id="GO:0005930">
    <property type="term" value="C:axoneme"/>
    <property type="evidence" value="ECO:0007669"/>
    <property type="project" value="UniProtKB-SubCell"/>
</dbReference>
<evidence type="ECO:0000259" key="22">
    <source>
        <dbReference type="Pfam" id="PF17857"/>
    </source>
</evidence>
<dbReference type="GO" id="GO:0005524">
    <property type="term" value="F:ATP binding"/>
    <property type="evidence" value="ECO:0007669"/>
    <property type="project" value="UniProtKB-KW"/>
</dbReference>
<dbReference type="FunFam" id="1.20.58.1120:FF:000005">
    <property type="entry name" value="Dynein, axonemal, heavy chain 12"/>
    <property type="match status" value="1"/>
</dbReference>
<dbReference type="Gene3D" id="1.20.1270.280">
    <property type="match status" value="1"/>
</dbReference>
<evidence type="ECO:0000259" key="19">
    <source>
        <dbReference type="Pfam" id="PF12780"/>
    </source>
</evidence>
<dbReference type="FunFam" id="1.10.472.130:FF:000006">
    <property type="entry name" value="Dynein axonemal heavy chain 1"/>
    <property type="match status" value="1"/>
</dbReference>
<dbReference type="FunFam" id="1.20.140.100:FF:000004">
    <property type="entry name" value="Dynein axonemal heavy chain 6"/>
    <property type="match status" value="1"/>
</dbReference>
<dbReference type="InterPro" id="IPR013602">
    <property type="entry name" value="Dynein_heavy_linker"/>
</dbReference>
<dbReference type="InterPro" id="IPR043157">
    <property type="entry name" value="Dynein_AAA1S"/>
</dbReference>
<feature type="domain" description="Dynein heavy chain linker" evidence="16">
    <location>
        <begin position="891"/>
        <end position="1293"/>
    </location>
</feature>
<keyword evidence="11" id="KW-0505">Motor protein</keyword>
<keyword evidence="3" id="KW-0963">Cytoplasm</keyword>
<feature type="domain" description="Dynein heavy chain 3 AAA+ lid" evidence="22">
    <location>
        <begin position="2272"/>
        <end position="2316"/>
    </location>
</feature>
<evidence type="ECO:0000256" key="7">
    <source>
        <dbReference type="ARBA" id="ARBA00022840"/>
    </source>
</evidence>
<feature type="domain" description="Dynein heavy chain AAA 5 extension" evidence="21">
    <location>
        <begin position="1915"/>
        <end position="2031"/>
    </location>
</feature>
<dbReference type="InterPro" id="IPR035706">
    <property type="entry name" value="AAA_9"/>
</dbReference>
<feature type="domain" description="Dynein heavy chain coiled coil stalk" evidence="18">
    <location>
        <begin position="2541"/>
        <end position="2885"/>
    </location>
</feature>
<evidence type="ECO:0000256" key="14">
    <source>
        <dbReference type="SAM" id="Coils"/>
    </source>
</evidence>
<organism evidence="25 26">
    <name type="scientific">Coturnix japonica</name>
    <name type="common">Japanese quail</name>
    <name type="synonym">Coturnix coturnix japonica</name>
    <dbReference type="NCBI Taxonomy" id="93934"/>
    <lineage>
        <taxon>Eukaryota</taxon>
        <taxon>Metazoa</taxon>
        <taxon>Chordata</taxon>
        <taxon>Craniata</taxon>
        <taxon>Vertebrata</taxon>
        <taxon>Euteleostomi</taxon>
        <taxon>Archelosauria</taxon>
        <taxon>Archosauria</taxon>
        <taxon>Dinosauria</taxon>
        <taxon>Saurischia</taxon>
        <taxon>Theropoda</taxon>
        <taxon>Coelurosauria</taxon>
        <taxon>Aves</taxon>
        <taxon>Neognathae</taxon>
        <taxon>Galloanserae</taxon>
        <taxon>Galliformes</taxon>
        <taxon>Phasianidae</taxon>
        <taxon>Perdicinae</taxon>
        <taxon>Coturnix</taxon>
    </lineage>
</organism>
<dbReference type="Gene3D" id="1.20.140.100">
    <property type="entry name" value="Dynein heavy chain, N-terminal domain 2"/>
    <property type="match status" value="1"/>
</dbReference>
<dbReference type="Gene3D" id="1.10.472.130">
    <property type="match status" value="1"/>
</dbReference>
<dbReference type="InterPro" id="IPR042222">
    <property type="entry name" value="Dynein_2_N"/>
</dbReference>
<feature type="domain" description="Dynein heavy chain region D6 P-loop" evidence="15">
    <location>
        <begin position="3363"/>
        <end position="3476"/>
    </location>
</feature>
<dbReference type="InterPro" id="IPR024743">
    <property type="entry name" value="Dynein_HC_stalk"/>
</dbReference>
<evidence type="ECO:0000313" key="25">
    <source>
        <dbReference type="Ensembl" id="ENSCJPP00005014383.1"/>
    </source>
</evidence>
<keyword evidence="6" id="KW-0547">Nucleotide-binding</keyword>
<dbReference type="Gene3D" id="1.10.8.720">
    <property type="entry name" value="Region D6 of dynein motor"/>
    <property type="match status" value="1"/>
</dbReference>
<evidence type="ECO:0000256" key="5">
    <source>
        <dbReference type="ARBA" id="ARBA00022737"/>
    </source>
</evidence>
<dbReference type="FunFam" id="1.10.8.710:FF:000004">
    <property type="entry name" value="Dynein axonemal heavy chain 6"/>
    <property type="match status" value="1"/>
</dbReference>
<dbReference type="Proteomes" id="UP000694412">
    <property type="component" value="Chromosome 12"/>
</dbReference>
<dbReference type="Gene3D" id="1.10.287.2620">
    <property type="match status" value="1"/>
</dbReference>
<evidence type="ECO:0000256" key="2">
    <source>
        <dbReference type="ARBA" id="ARBA00008887"/>
    </source>
</evidence>
<keyword evidence="13" id="KW-0966">Cell projection</keyword>
<evidence type="ECO:0000256" key="11">
    <source>
        <dbReference type="ARBA" id="ARBA00023175"/>
    </source>
</evidence>
<evidence type="ECO:0000259" key="17">
    <source>
        <dbReference type="Pfam" id="PF12774"/>
    </source>
</evidence>
<dbReference type="SUPFAM" id="SSF52540">
    <property type="entry name" value="P-loop containing nucleoside triphosphate hydrolases"/>
    <property type="match status" value="4"/>
</dbReference>
<dbReference type="GO" id="GO:0051959">
    <property type="term" value="F:dynein light intermediate chain binding"/>
    <property type="evidence" value="ECO:0007669"/>
    <property type="project" value="InterPro"/>
</dbReference>
<keyword evidence="10" id="KW-0969">Cilium</keyword>
<comment type="subcellular location">
    <subcellularLocation>
        <location evidence="1">Cytoplasm</location>
        <location evidence="1">Cytoskeleton</location>
        <location evidence="1">Cilium axoneme</location>
    </subcellularLocation>
</comment>
<dbReference type="Pfam" id="PF08393">
    <property type="entry name" value="DHC_N2"/>
    <property type="match status" value="1"/>
</dbReference>
<dbReference type="FunFam" id="1.20.1270.280:FF:000001">
    <property type="entry name" value="dynein heavy chain 7, axonemal"/>
    <property type="match status" value="1"/>
</dbReference>
<dbReference type="InterPro" id="IPR041658">
    <property type="entry name" value="AAA_lid_11"/>
</dbReference>
<evidence type="ECO:0000259" key="20">
    <source>
        <dbReference type="Pfam" id="PF12781"/>
    </source>
</evidence>
<evidence type="ECO:0000256" key="4">
    <source>
        <dbReference type="ARBA" id="ARBA00022701"/>
    </source>
</evidence>
<dbReference type="InterPro" id="IPR041228">
    <property type="entry name" value="Dynein_C"/>
</dbReference>
<evidence type="ECO:0000259" key="15">
    <source>
        <dbReference type="Pfam" id="PF03028"/>
    </source>
</evidence>
<reference evidence="25" key="1">
    <citation type="submission" date="2015-11" db="EMBL/GenBank/DDBJ databases">
        <authorList>
            <consortium name="International Coturnix japonica Genome Analysis Consortium"/>
            <person name="Warren W."/>
            <person name="Burt D.W."/>
            <person name="Antin P.B."/>
            <person name="Lanford R."/>
            <person name="Gros J."/>
            <person name="Wilson R.K."/>
        </authorList>
    </citation>
    <scope>NUCLEOTIDE SEQUENCE [LARGE SCALE GENOMIC DNA]</scope>
</reference>
<dbReference type="InterPro" id="IPR041466">
    <property type="entry name" value="Dynein_AAA5_ext"/>
</dbReference>
<dbReference type="GO" id="GO:0045505">
    <property type="term" value="F:dynein intermediate chain binding"/>
    <property type="evidence" value="ECO:0007669"/>
    <property type="project" value="InterPro"/>
</dbReference>